<proteinExistence type="predicted"/>
<organism evidence="1 2">
    <name type="scientific">Lachnospira eligens</name>
    <dbReference type="NCBI Taxonomy" id="39485"/>
    <lineage>
        <taxon>Bacteria</taxon>
        <taxon>Bacillati</taxon>
        <taxon>Bacillota</taxon>
        <taxon>Clostridia</taxon>
        <taxon>Lachnospirales</taxon>
        <taxon>Lachnospiraceae</taxon>
        <taxon>Lachnospira</taxon>
    </lineage>
</organism>
<dbReference type="AlphaFoldDB" id="A0A415MEG1"/>
<dbReference type="RefSeq" id="WP_118370191.1">
    <property type="nucleotide sequence ID" value="NZ_QROY01000002.1"/>
</dbReference>
<comment type="caution">
    <text evidence="1">The sequence shown here is derived from an EMBL/GenBank/DDBJ whole genome shotgun (WGS) entry which is preliminary data.</text>
</comment>
<dbReference type="Proteomes" id="UP000285201">
    <property type="component" value="Unassembled WGS sequence"/>
</dbReference>
<gene>
    <name evidence="1" type="ORF">DW007_02830</name>
</gene>
<accession>A0A415MEG1</accession>
<protein>
    <recommendedName>
        <fullName evidence="3">C2H2-type domain-containing protein</fullName>
    </recommendedName>
</protein>
<reference evidence="1 2" key="1">
    <citation type="submission" date="2018-08" db="EMBL/GenBank/DDBJ databases">
        <title>A genome reference for cultivated species of the human gut microbiota.</title>
        <authorList>
            <person name="Zou Y."/>
            <person name="Xue W."/>
            <person name="Luo G."/>
        </authorList>
    </citation>
    <scope>NUCLEOTIDE SEQUENCE [LARGE SCALE GENOMIC DNA]</scope>
    <source>
        <strain evidence="1 2">AF36-7BH</strain>
    </source>
</reference>
<sequence length="70" mass="8212">MTEKKLYTCDICKTDYADKEKAKQCEKNHKLLEKATIVGDYKSMGSIPIGEPIKIRVKFPNTDKWIEYKR</sequence>
<evidence type="ECO:0008006" key="3">
    <source>
        <dbReference type="Google" id="ProtNLM"/>
    </source>
</evidence>
<evidence type="ECO:0000313" key="2">
    <source>
        <dbReference type="Proteomes" id="UP000285201"/>
    </source>
</evidence>
<evidence type="ECO:0000313" key="1">
    <source>
        <dbReference type="EMBL" id="RHL71098.1"/>
    </source>
</evidence>
<dbReference type="EMBL" id="QROY01000002">
    <property type="protein sequence ID" value="RHL71098.1"/>
    <property type="molecule type" value="Genomic_DNA"/>
</dbReference>
<name>A0A415MEG1_9FIRM</name>